<name>A0A1S7TM81_9HYPH</name>
<dbReference type="AlphaFoldDB" id="A0A1S7TM81"/>
<dbReference type="EMBL" id="FCNP01000014">
    <property type="protein sequence ID" value="CVI55696.1"/>
    <property type="molecule type" value="Genomic_DNA"/>
</dbReference>
<sequence>MGRRARCAGRLAGNLRQAFRSLCGNEGRRLRRMQKHAWPEGRAFMPTHKTEKQKSRGEKPRLFQIAILEGSELDADTGLDGVVVITTREGVVAERVVLLLVVAVAIFQTSGDVVGNHGFNTGTNRVTESRGAVLVDAVTNLVVGNSKTGRTIEQERVHVVTDAATQRAVDALLAFDGATCDRTGRTALVTEVDVCFRTVNQLAVLPVVTAVETAASALGVTTVVAGAETAPIVVDRTTEVGTGPILDRCGLVVGNRCLRHFIYGVSGVSSRKAGGCHGRSHKGCYENTHAILLSGPLCTQNYCSQTRCKLVGLIAPLETEFDRRMRRSKSQNVNCLGQRRD</sequence>
<organism evidence="1 2">
    <name type="scientific">Agrobacterium deltaense NCPPB 1641</name>
    <dbReference type="NCBI Taxonomy" id="1183425"/>
    <lineage>
        <taxon>Bacteria</taxon>
        <taxon>Pseudomonadati</taxon>
        <taxon>Pseudomonadota</taxon>
        <taxon>Alphaproteobacteria</taxon>
        <taxon>Hyphomicrobiales</taxon>
        <taxon>Rhizobiaceae</taxon>
        <taxon>Rhizobium/Agrobacterium group</taxon>
        <taxon>Agrobacterium</taxon>
    </lineage>
</organism>
<accession>A0A1S7TM81</accession>
<comment type="caution">
    <text evidence="1">The sequence shown here is derived from an EMBL/GenBank/DDBJ whole genome shotgun (WGS) entry which is preliminary data.</text>
</comment>
<proteinExistence type="predicted"/>
<reference evidence="1" key="1">
    <citation type="submission" date="2016-01" db="EMBL/GenBank/DDBJ databases">
        <authorList>
            <person name="Regsiter A."/>
            <person name="william w."/>
        </authorList>
    </citation>
    <scope>NUCLEOTIDE SEQUENCE</scope>
    <source>
        <strain evidence="1">NCPPB 1641</strain>
    </source>
</reference>
<evidence type="ECO:0000313" key="2">
    <source>
        <dbReference type="Proteomes" id="UP000192140"/>
    </source>
</evidence>
<evidence type="ECO:0000313" key="1">
    <source>
        <dbReference type="EMBL" id="CVI55696.1"/>
    </source>
</evidence>
<dbReference type="Proteomes" id="UP000192140">
    <property type="component" value="Unassembled WGS sequence"/>
</dbReference>
<protein>
    <submittedName>
        <fullName evidence="1">Uncharacterized protein</fullName>
    </submittedName>
</protein>
<gene>
    <name evidence="1" type="ORF">AGR7A_Cc210228</name>
</gene>
<keyword evidence="2" id="KW-1185">Reference proteome</keyword>